<evidence type="ECO:0000259" key="2">
    <source>
        <dbReference type="Pfam" id="PF11181"/>
    </source>
</evidence>
<keyword evidence="1" id="KW-0812">Transmembrane</keyword>
<evidence type="ECO:0000256" key="1">
    <source>
        <dbReference type="SAM" id="Phobius"/>
    </source>
</evidence>
<feature type="transmembrane region" description="Helical" evidence="1">
    <location>
        <begin position="70"/>
        <end position="92"/>
    </location>
</feature>
<keyword evidence="1" id="KW-1133">Transmembrane helix</keyword>
<gene>
    <name evidence="3" type="ORF">MARA_15590</name>
</gene>
<dbReference type="EMBL" id="AP022593">
    <property type="protein sequence ID" value="BBY48091.1"/>
    <property type="molecule type" value="Genomic_DNA"/>
</dbReference>
<organism evidence="3 4">
    <name type="scientific">Mycolicibacterium arabiense</name>
    <dbReference type="NCBI Taxonomy" id="1286181"/>
    <lineage>
        <taxon>Bacteria</taxon>
        <taxon>Bacillati</taxon>
        <taxon>Actinomycetota</taxon>
        <taxon>Actinomycetes</taxon>
        <taxon>Mycobacteriales</taxon>
        <taxon>Mycobacteriaceae</taxon>
        <taxon>Mycolicibacterium</taxon>
    </lineage>
</organism>
<dbReference type="RefSeq" id="WP_163924652.1">
    <property type="nucleotide sequence ID" value="NZ_AP022593.1"/>
</dbReference>
<evidence type="ECO:0000313" key="4">
    <source>
        <dbReference type="Proteomes" id="UP000467428"/>
    </source>
</evidence>
<reference evidence="3 4" key="1">
    <citation type="journal article" date="2019" name="Emerg. Microbes Infect.">
        <title>Comprehensive subspecies identification of 175 nontuberculous mycobacteria species based on 7547 genomic profiles.</title>
        <authorList>
            <person name="Matsumoto Y."/>
            <person name="Kinjo T."/>
            <person name="Motooka D."/>
            <person name="Nabeya D."/>
            <person name="Jung N."/>
            <person name="Uechi K."/>
            <person name="Horii T."/>
            <person name="Iida T."/>
            <person name="Fujita J."/>
            <person name="Nakamura S."/>
        </authorList>
    </citation>
    <scope>NUCLEOTIDE SEQUENCE [LARGE SCALE GENOMIC DNA]</scope>
    <source>
        <strain evidence="3 4">JCM 18538</strain>
    </source>
</reference>
<dbReference type="KEGG" id="marz:MARA_15590"/>
<protein>
    <recommendedName>
        <fullName evidence="2">General stress protein 17M-like domain-containing protein</fullName>
    </recommendedName>
</protein>
<sequence>MAHHSTVQISAVRPAEPPRRVIATFDDYADAERAVDYLSDQRFEVNRVAIIGRDMEYHEQVIGRLNYGGAALRGAGSGALVGVLIGWIFGLFDWIDPLLSALVLACYGLLFGAIVGALFGLVAHALQRGRRDFHSVGGLRPKYYDVVADAPVADRAVQLLGGVTDRRE</sequence>
<name>A0A7I7RV89_9MYCO</name>
<dbReference type="Pfam" id="PF11181">
    <property type="entry name" value="YflT"/>
    <property type="match status" value="1"/>
</dbReference>
<keyword evidence="1" id="KW-0472">Membrane</keyword>
<evidence type="ECO:0000313" key="3">
    <source>
        <dbReference type="EMBL" id="BBY48091.1"/>
    </source>
</evidence>
<feature type="domain" description="General stress protein 17M-like" evidence="2">
    <location>
        <begin position="21"/>
        <end position="88"/>
    </location>
</feature>
<feature type="transmembrane region" description="Helical" evidence="1">
    <location>
        <begin position="98"/>
        <end position="123"/>
    </location>
</feature>
<proteinExistence type="predicted"/>
<geneLocation type="plasmid" evidence="4">
    <name>pjcm18538 dna</name>
</geneLocation>
<keyword evidence="4" id="KW-1185">Reference proteome</keyword>
<dbReference type="Proteomes" id="UP000467428">
    <property type="component" value="Chromosome"/>
</dbReference>
<dbReference type="AlphaFoldDB" id="A0A7I7RV89"/>
<accession>A0A7I7RV89</accession>
<dbReference type="InterPro" id="IPR025889">
    <property type="entry name" value="GSP17M-like_dom"/>
</dbReference>